<gene>
    <name evidence="9" type="ORF">Dsin_022178</name>
</gene>
<accession>A0AAE0A0Y5</accession>
<evidence type="ECO:0000256" key="7">
    <source>
        <dbReference type="ARBA" id="ARBA00022989"/>
    </source>
</evidence>
<keyword evidence="6" id="KW-0809">Transit peptide</keyword>
<dbReference type="PANTHER" id="PTHR31038:SF18">
    <property type="entry name" value="PROTEIN RETICULATA-RELATED 1, CHLOROPLASTIC"/>
    <property type="match status" value="1"/>
</dbReference>
<evidence type="ECO:0000256" key="1">
    <source>
        <dbReference type="ARBA" id="ARBA00004508"/>
    </source>
</evidence>
<evidence type="ECO:0000256" key="3">
    <source>
        <dbReference type="ARBA" id="ARBA00022528"/>
    </source>
</evidence>
<sequence length="130" mass="14467">MKVRKRGKDFWSEFELYLADLLVCVVVDVALVGMLAPYARIGQSTVSSGLFGGVQHACASLPSRLGYSTVTHQRWLENCWSCCAPISPLEQLPDLYFTRKIIRSSLLITTSNAKTYLALAFPNLFSTTDE</sequence>
<dbReference type="PANTHER" id="PTHR31038">
    <property type="entry name" value="EXPRESSED PROTEIN-RELATED"/>
    <property type="match status" value="1"/>
</dbReference>
<keyword evidence="5" id="KW-0812">Transmembrane</keyword>
<comment type="subcellular location">
    <subcellularLocation>
        <location evidence="1">Plastid</location>
        <location evidence="1">Chloroplast membrane</location>
        <topology evidence="1">Multi-pass membrane protein</topology>
    </subcellularLocation>
</comment>
<evidence type="ECO:0000313" key="10">
    <source>
        <dbReference type="Proteomes" id="UP001281410"/>
    </source>
</evidence>
<keyword evidence="3" id="KW-0150">Chloroplast</keyword>
<organism evidence="9 10">
    <name type="scientific">Dipteronia sinensis</name>
    <dbReference type="NCBI Taxonomy" id="43782"/>
    <lineage>
        <taxon>Eukaryota</taxon>
        <taxon>Viridiplantae</taxon>
        <taxon>Streptophyta</taxon>
        <taxon>Embryophyta</taxon>
        <taxon>Tracheophyta</taxon>
        <taxon>Spermatophyta</taxon>
        <taxon>Magnoliopsida</taxon>
        <taxon>eudicotyledons</taxon>
        <taxon>Gunneridae</taxon>
        <taxon>Pentapetalae</taxon>
        <taxon>rosids</taxon>
        <taxon>malvids</taxon>
        <taxon>Sapindales</taxon>
        <taxon>Sapindaceae</taxon>
        <taxon>Hippocastanoideae</taxon>
        <taxon>Acereae</taxon>
        <taxon>Dipteronia</taxon>
    </lineage>
</organism>
<evidence type="ECO:0000256" key="4">
    <source>
        <dbReference type="ARBA" id="ARBA00022640"/>
    </source>
</evidence>
<evidence type="ECO:0000256" key="8">
    <source>
        <dbReference type="ARBA" id="ARBA00023136"/>
    </source>
</evidence>
<dbReference type="Pfam" id="PF11891">
    <property type="entry name" value="RETICULATA-like"/>
    <property type="match status" value="1"/>
</dbReference>
<comment type="similarity">
    <text evidence="2">Belongs to the RETICULATA family.</text>
</comment>
<keyword evidence="7" id="KW-1133">Transmembrane helix</keyword>
<name>A0AAE0A0Y5_9ROSI</name>
<dbReference type="AlphaFoldDB" id="A0AAE0A0Y5"/>
<reference evidence="9" key="1">
    <citation type="journal article" date="2023" name="Plant J.">
        <title>Genome sequences and population genomics provide insights into the demographic history, inbreeding, and mutation load of two 'living fossil' tree species of Dipteronia.</title>
        <authorList>
            <person name="Feng Y."/>
            <person name="Comes H.P."/>
            <person name="Chen J."/>
            <person name="Zhu S."/>
            <person name="Lu R."/>
            <person name="Zhang X."/>
            <person name="Li P."/>
            <person name="Qiu J."/>
            <person name="Olsen K.M."/>
            <person name="Qiu Y."/>
        </authorList>
    </citation>
    <scope>NUCLEOTIDE SEQUENCE</scope>
    <source>
        <strain evidence="9">NBL</strain>
    </source>
</reference>
<proteinExistence type="inferred from homology"/>
<evidence type="ECO:0000256" key="5">
    <source>
        <dbReference type="ARBA" id="ARBA00022692"/>
    </source>
</evidence>
<comment type="caution">
    <text evidence="9">The sequence shown here is derived from an EMBL/GenBank/DDBJ whole genome shotgun (WGS) entry which is preliminary data.</text>
</comment>
<dbReference type="EMBL" id="JANJYJ010000007">
    <property type="protein sequence ID" value="KAK3198763.1"/>
    <property type="molecule type" value="Genomic_DNA"/>
</dbReference>
<keyword evidence="8" id="KW-0472">Membrane</keyword>
<protein>
    <submittedName>
        <fullName evidence="9">Uncharacterized protein</fullName>
    </submittedName>
</protein>
<evidence type="ECO:0000256" key="2">
    <source>
        <dbReference type="ARBA" id="ARBA00010793"/>
    </source>
</evidence>
<dbReference type="GO" id="GO:0099402">
    <property type="term" value="P:plant organ development"/>
    <property type="evidence" value="ECO:0007669"/>
    <property type="project" value="TreeGrafter"/>
</dbReference>
<dbReference type="Proteomes" id="UP001281410">
    <property type="component" value="Unassembled WGS sequence"/>
</dbReference>
<evidence type="ECO:0000256" key="6">
    <source>
        <dbReference type="ARBA" id="ARBA00022946"/>
    </source>
</evidence>
<evidence type="ECO:0000313" key="9">
    <source>
        <dbReference type="EMBL" id="KAK3198763.1"/>
    </source>
</evidence>
<keyword evidence="4" id="KW-0934">Plastid</keyword>
<dbReference type="GO" id="GO:0009706">
    <property type="term" value="C:chloroplast inner membrane"/>
    <property type="evidence" value="ECO:0007669"/>
    <property type="project" value="TreeGrafter"/>
</dbReference>
<keyword evidence="10" id="KW-1185">Reference proteome</keyword>
<dbReference type="InterPro" id="IPR021825">
    <property type="entry name" value="RETICULATA-related"/>
</dbReference>